<evidence type="ECO:0000313" key="9">
    <source>
        <dbReference type="EMBL" id="GCC22192.1"/>
    </source>
</evidence>
<evidence type="ECO:0000256" key="1">
    <source>
        <dbReference type="ARBA" id="ARBA00004613"/>
    </source>
</evidence>
<dbReference type="GO" id="GO:0048731">
    <property type="term" value="P:system development"/>
    <property type="evidence" value="ECO:0007669"/>
    <property type="project" value="UniProtKB-ARBA"/>
</dbReference>
<dbReference type="FunFam" id="2.10.70.10:FF:000005">
    <property type="entry name" value="Chordin-like 1, isoform CRA_c"/>
    <property type="match status" value="1"/>
</dbReference>
<dbReference type="InterPro" id="IPR001007">
    <property type="entry name" value="VWF_dom"/>
</dbReference>
<dbReference type="Pfam" id="PF23334">
    <property type="entry name" value="VWC2L_2nd"/>
    <property type="match status" value="1"/>
</dbReference>
<feature type="domain" description="VWFC" evidence="8">
    <location>
        <begin position="39"/>
        <end position="104"/>
    </location>
</feature>
<dbReference type="AlphaFoldDB" id="A0A401RVP3"/>
<proteinExistence type="predicted"/>
<dbReference type="SUPFAM" id="SSF57603">
    <property type="entry name" value="FnI-like domain"/>
    <property type="match status" value="3"/>
</dbReference>
<dbReference type="GO" id="GO:0030154">
    <property type="term" value="P:cell differentiation"/>
    <property type="evidence" value="ECO:0007669"/>
    <property type="project" value="TreeGrafter"/>
</dbReference>
<dbReference type="SMART" id="SM00214">
    <property type="entry name" value="VWC"/>
    <property type="match status" value="3"/>
</dbReference>
<protein>
    <recommendedName>
        <fullName evidence="8">VWFC domain-containing protein</fullName>
    </recommendedName>
</protein>
<dbReference type="InterPro" id="IPR045717">
    <property type="entry name" value="CHRDL1/2"/>
</dbReference>
<feature type="domain" description="VWFC" evidence="8">
    <location>
        <begin position="119"/>
        <end position="185"/>
    </location>
</feature>
<feature type="domain" description="VWFC" evidence="8">
    <location>
        <begin position="266"/>
        <end position="331"/>
    </location>
</feature>
<dbReference type="InterPro" id="IPR045716">
    <property type="entry name" value="CHRDL_1/2_C"/>
</dbReference>
<dbReference type="PROSITE" id="PS50184">
    <property type="entry name" value="VWFC_2"/>
    <property type="match status" value="3"/>
</dbReference>
<dbReference type="GO" id="GO:0036122">
    <property type="term" value="F:BMP binding"/>
    <property type="evidence" value="ECO:0007669"/>
    <property type="project" value="TreeGrafter"/>
</dbReference>
<dbReference type="PANTHER" id="PTHR46303">
    <property type="entry name" value="VWFC DOMAIN-CONTAINING PROTEIN"/>
    <property type="match status" value="1"/>
</dbReference>
<sequence>MRASWRLTGREGFRLVLYCALMFLKVDAGKPELGKQSDAFCVFQDKKYRLGERWHPYLEPYGFVYCITCLCLENGHVACNRVKCPNIHCSSPVTVPQQCCPHCVPDEHHIPAAAKIVGKSCEYNGTSYQHGEMFVAEGLFLSRHPNQCAQCSCSEGNVYCGLRTCPKLTCPFPISVPDSCCQVCRGEGDSSWDTAGAEIFRPPSNREARHSYQRTQYESWGGSTSSIANLPRISNSRIHQGLLTDPQQGSGTIVQIVIDNKHRHGRVCVSNGKTYSHGESWHPVLRLFGLMECVLCTCNISKQECKKIHCPDPYPCKYPQKINGKCCKVCPAPEVPDFSQDGSKEVGCDEETVLVYESLLTQETDSQKNSKKIAIEIDNLPDVEIHVWPLVKGVLHHFHVEKISRTDFEKQVNLGSFKPLTRTTQSRWKIFKEGEARISQFCMDQECKTELEDLLKVLQLNKPEKEHC</sequence>
<accession>A0A401RVP3</accession>
<comment type="caution">
    <text evidence="9">The sequence shown here is derived from an EMBL/GenBank/DDBJ whole genome shotgun (WGS) entry which is preliminary data.</text>
</comment>
<evidence type="ECO:0000256" key="7">
    <source>
        <dbReference type="SAM" id="SignalP"/>
    </source>
</evidence>
<dbReference type="EMBL" id="BEZZ01000007">
    <property type="protein sequence ID" value="GCC22192.1"/>
    <property type="molecule type" value="Genomic_DNA"/>
</dbReference>
<keyword evidence="6" id="KW-0325">Glycoprotein</keyword>
<keyword evidence="3" id="KW-0964">Secreted</keyword>
<comment type="subcellular location">
    <subcellularLocation>
        <location evidence="1">Secreted</location>
    </subcellularLocation>
</comment>
<name>A0A401RVP3_CHIPU</name>
<dbReference type="OrthoDB" id="8173378at2759"/>
<dbReference type="PROSITE" id="PS01208">
    <property type="entry name" value="VWFC_1"/>
    <property type="match status" value="3"/>
</dbReference>
<organism evidence="9 10">
    <name type="scientific">Chiloscyllium punctatum</name>
    <name type="common">Brownbanded bambooshark</name>
    <name type="synonym">Hemiscyllium punctatum</name>
    <dbReference type="NCBI Taxonomy" id="137246"/>
    <lineage>
        <taxon>Eukaryota</taxon>
        <taxon>Metazoa</taxon>
        <taxon>Chordata</taxon>
        <taxon>Craniata</taxon>
        <taxon>Vertebrata</taxon>
        <taxon>Chondrichthyes</taxon>
        <taxon>Elasmobranchii</taxon>
        <taxon>Galeomorphii</taxon>
        <taxon>Galeoidea</taxon>
        <taxon>Orectolobiformes</taxon>
        <taxon>Hemiscylliidae</taxon>
        <taxon>Chiloscyllium</taxon>
    </lineage>
</organism>
<evidence type="ECO:0000256" key="3">
    <source>
        <dbReference type="ARBA" id="ARBA00022525"/>
    </source>
</evidence>
<evidence type="ECO:0000259" key="8">
    <source>
        <dbReference type="PROSITE" id="PS50184"/>
    </source>
</evidence>
<reference evidence="9 10" key="1">
    <citation type="journal article" date="2018" name="Nat. Ecol. Evol.">
        <title>Shark genomes provide insights into elasmobranch evolution and the origin of vertebrates.</title>
        <authorList>
            <person name="Hara Y"/>
            <person name="Yamaguchi K"/>
            <person name="Onimaru K"/>
            <person name="Kadota M"/>
            <person name="Koyanagi M"/>
            <person name="Keeley SD"/>
            <person name="Tatsumi K"/>
            <person name="Tanaka K"/>
            <person name="Motone F"/>
            <person name="Kageyama Y"/>
            <person name="Nozu R"/>
            <person name="Adachi N"/>
            <person name="Nishimura O"/>
            <person name="Nakagawa R"/>
            <person name="Tanegashima C"/>
            <person name="Kiyatake I"/>
            <person name="Matsumoto R"/>
            <person name="Murakumo K"/>
            <person name="Nishida K"/>
            <person name="Terakita A"/>
            <person name="Kuratani S"/>
            <person name="Sato K"/>
            <person name="Hyodo S Kuraku.S."/>
        </authorList>
    </citation>
    <scope>NUCLEOTIDE SEQUENCE [LARGE SCALE GENOMIC DNA]</scope>
</reference>
<feature type="chain" id="PRO_5019307265" description="VWFC domain-containing protein" evidence="7">
    <location>
        <begin position="29"/>
        <end position="468"/>
    </location>
</feature>
<dbReference type="GO" id="GO:0030514">
    <property type="term" value="P:negative regulation of BMP signaling pathway"/>
    <property type="evidence" value="ECO:0007669"/>
    <property type="project" value="TreeGrafter"/>
</dbReference>
<dbReference type="Pfam" id="PF00093">
    <property type="entry name" value="VWC"/>
    <property type="match status" value="2"/>
</dbReference>
<dbReference type="Proteomes" id="UP000287033">
    <property type="component" value="Unassembled WGS sequence"/>
</dbReference>
<gene>
    <name evidence="9" type="ORF">chiPu_0000577</name>
</gene>
<dbReference type="Gene3D" id="2.10.70.10">
    <property type="entry name" value="Complement Module, domain 1"/>
    <property type="match status" value="2"/>
</dbReference>
<dbReference type="OMA" id="ECKKINC"/>
<evidence type="ECO:0000256" key="5">
    <source>
        <dbReference type="ARBA" id="ARBA00022737"/>
    </source>
</evidence>
<keyword evidence="2" id="KW-0217">Developmental protein</keyword>
<keyword evidence="4 7" id="KW-0732">Signal</keyword>
<dbReference type="STRING" id="137246.A0A401RVP3"/>
<evidence type="ECO:0000256" key="4">
    <source>
        <dbReference type="ARBA" id="ARBA00022729"/>
    </source>
</evidence>
<evidence type="ECO:0000313" key="10">
    <source>
        <dbReference type="Proteomes" id="UP000287033"/>
    </source>
</evidence>
<dbReference type="PANTHER" id="PTHR46303:SF2">
    <property type="entry name" value="CHORDIN-LIKE PROTEIN 1"/>
    <property type="match status" value="1"/>
</dbReference>
<dbReference type="Pfam" id="PF19548">
    <property type="entry name" value="CHRDL_1_2_C"/>
    <property type="match status" value="1"/>
</dbReference>
<evidence type="ECO:0000256" key="2">
    <source>
        <dbReference type="ARBA" id="ARBA00022473"/>
    </source>
</evidence>
<keyword evidence="5" id="KW-0677">Repeat</keyword>
<feature type="signal peptide" evidence="7">
    <location>
        <begin position="1"/>
        <end position="28"/>
    </location>
</feature>
<dbReference type="GO" id="GO:0005615">
    <property type="term" value="C:extracellular space"/>
    <property type="evidence" value="ECO:0007669"/>
    <property type="project" value="TreeGrafter"/>
</dbReference>
<keyword evidence="10" id="KW-1185">Reference proteome</keyword>
<dbReference type="Gene3D" id="6.20.200.20">
    <property type="match status" value="1"/>
</dbReference>
<evidence type="ECO:0000256" key="6">
    <source>
        <dbReference type="ARBA" id="ARBA00023180"/>
    </source>
</evidence>